<dbReference type="InterPro" id="IPR045192">
    <property type="entry name" value="AP180-like"/>
</dbReference>
<feature type="compositionally biased region" description="Polar residues" evidence="3">
    <location>
        <begin position="504"/>
        <end position="523"/>
    </location>
</feature>
<feature type="region of interest" description="Disordered" evidence="3">
    <location>
        <begin position="646"/>
        <end position="685"/>
    </location>
</feature>
<dbReference type="PANTHER" id="PTHR22951:SF5">
    <property type="entry name" value="PHOSPHATIDYLINOSITOL-BINDING CLATHRIN ASSEMBLY PROTEIN LAP"/>
    <property type="match status" value="1"/>
</dbReference>
<dbReference type="InterPro" id="IPR011417">
    <property type="entry name" value="ANTH_dom"/>
</dbReference>
<dbReference type="SMART" id="SM00273">
    <property type="entry name" value="ENTH"/>
    <property type="match status" value="1"/>
</dbReference>
<feature type="region of interest" description="Disordered" evidence="3">
    <location>
        <begin position="535"/>
        <end position="570"/>
    </location>
</feature>
<dbReference type="PANTHER" id="PTHR22951">
    <property type="entry name" value="CLATHRIN ASSEMBLY PROTEIN"/>
    <property type="match status" value="1"/>
</dbReference>
<evidence type="ECO:0000259" key="4">
    <source>
        <dbReference type="PROSITE" id="PS50942"/>
    </source>
</evidence>
<dbReference type="GO" id="GO:0000149">
    <property type="term" value="F:SNARE binding"/>
    <property type="evidence" value="ECO:0007669"/>
    <property type="project" value="TreeGrafter"/>
</dbReference>
<feature type="compositionally biased region" description="Low complexity" evidence="3">
    <location>
        <begin position="535"/>
        <end position="547"/>
    </location>
</feature>
<dbReference type="GO" id="GO:0005905">
    <property type="term" value="C:clathrin-coated pit"/>
    <property type="evidence" value="ECO:0007669"/>
    <property type="project" value="TreeGrafter"/>
</dbReference>
<evidence type="ECO:0000256" key="3">
    <source>
        <dbReference type="SAM" id="MobiDB-lite"/>
    </source>
</evidence>
<dbReference type="EMBL" id="JADGJQ010000024">
    <property type="protein sequence ID" value="KAJ3178783.1"/>
    <property type="molecule type" value="Genomic_DNA"/>
</dbReference>
<name>A0AAD5XRF1_9FUNG</name>
<dbReference type="GO" id="GO:0005546">
    <property type="term" value="F:phosphatidylinositol-4,5-bisphosphate binding"/>
    <property type="evidence" value="ECO:0007669"/>
    <property type="project" value="TreeGrafter"/>
</dbReference>
<dbReference type="AlphaFoldDB" id="A0AAD5XRF1"/>
<dbReference type="GO" id="GO:0072583">
    <property type="term" value="P:clathrin-dependent endocytosis"/>
    <property type="evidence" value="ECO:0007669"/>
    <property type="project" value="InterPro"/>
</dbReference>
<organism evidence="5 6">
    <name type="scientific">Geranomyces variabilis</name>
    <dbReference type="NCBI Taxonomy" id="109894"/>
    <lineage>
        <taxon>Eukaryota</taxon>
        <taxon>Fungi</taxon>
        <taxon>Fungi incertae sedis</taxon>
        <taxon>Chytridiomycota</taxon>
        <taxon>Chytridiomycota incertae sedis</taxon>
        <taxon>Chytridiomycetes</taxon>
        <taxon>Spizellomycetales</taxon>
        <taxon>Powellomycetaceae</taxon>
        <taxon>Geranomyces</taxon>
    </lineage>
</organism>
<dbReference type="InterPro" id="IPR014712">
    <property type="entry name" value="ANTH_dom_sf"/>
</dbReference>
<dbReference type="InterPro" id="IPR008942">
    <property type="entry name" value="ENTH_VHS"/>
</dbReference>
<gene>
    <name evidence="5" type="ORF">HDU87_003338</name>
</gene>
<comment type="subcellular location">
    <subcellularLocation>
        <location evidence="1">Cytoplasm</location>
    </subcellularLocation>
</comment>
<proteinExistence type="predicted"/>
<accession>A0AAD5XRF1</accession>
<evidence type="ECO:0000256" key="1">
    <source>
        <dbReference type="ARBA" id="ARBA00004496"/>
    </source>
</evidence>
<dbReference type="Gene3D" id="1.20.58.150">
    <property type="entry name" value="ANTH domain"/>
    <property type="match status" value="1"/>
</dbReference>
<dbReference type="Proteomes" id="UP001212152">
    <property type="component" value="Unassembled WGS sequence"/>
</dbReference>
<dbReference type="SUPFAM" id="SSF48464">
    <property type="entry name" value="ENTH/VHS domain"/>
    <property type="match status" value="1"/>
</dbReference>
<feature type="region of interest" description="Disordered" evidence="3">
    <location>
        <begin position="499"/>
        <end position="523"/>
    </location>
</feature>
<evidence type="ECO:0000313" key="6">
    <source>
        <dbReference type="Proteomes" id="UP001212152"/>
    </source>
</evidence>
<evidence type="ECO:0000256" key="2">
    <source>
        <dbReference type="ARBA" id="ARBA00022490"/>
    </source>
</evidence>
<feature type="region of interest" description="Disordered" evidence="3">
    <location>
        <begin position="281"/>
        <end position="309"/>
    </location>
</feature>
<dbReference type="GO" id="GO:0048268">
    <property type="term" value="P:clathrin coat assembly"/>
    <property type="evidence" value="ECO:0007669"/>
    <property type="project" value="InterPro"/>
</dbReference>
<dbReference type="Pfam" id="PF07651">
    <property type="entry name" value="ANTH"/>
    <property type="match status" value="1"/>
</dbReference>
<feature type="compositionally biased region" description="Low complexity" evidence="3">
    <location>
        <begin position="294"/>
        <end position="308"/>
    </location>
</feature>
<dbReference type="SUPFAM" id="SSF89009">
    <property type="entry name" value="GAT-like domain"/>
    <property type="match status" value="1"/>
</dbReference>
<dbReference type="GO" id="GO:0030136">
    <property type="term" value="C:clathrin-coated vesicle"/>
    <property type="evidence" value="ECO:0007669"/>
    <property type="project" value="InterPro"/>
</dbReference>
<dbReference type="InterPro" id="IPR013809">
    <property type="entry name" value="ENTH"/>
</dbReference>
<sequence>MERSVNKLTSKTIKPLKPKHVQILTGASWQREIPISELFRFINHRLREDHWVVVFKALITIHILMREGATDRVIGFVASNAGLLNMANFRDRTNTALGQEQSKNLRAYALYLEEKVMTYREIKTDFVRTKPDMIARLRSLEVEKGLLKEVELLQRQINALLGCTFYLEEIDNVVTLQAFRLLIGDMMALFHLLNESVIRILGEYFEMSKSDAGRALQIYKNFATQTTKTVEFFEIARRLKHALGIDVPVFKHAPVSLAGALEDYLKAPDFEAQRTAYKAKKAGKSGTAMKEEPSASSQTASSPPAATAGKNEAPLVDFFSSLDNELSAFNSPSVQNPYNAASSDPFQSLWVPDPSTNPFGAQPSSMSLQQQSNNPFVQETQALQQQTLEMNKQLQSLQANLATFNQAAAPMPNNQLAFNNGFLPPLQPQQSSYGAFMSGPQAQEAGGFTVENVFGGGGGGASGTNVFAASSAIPAIGGGFAPAPPPIQQSNNYDPFAGLGLAQAPSTQNPTLDPFGNLQSKPTISQQAHNPFAPVAAAAPSSTSASPFGQAGGGPFRAAQQGPAATGSGGGVGGGFYAQSNASMPSQPNYIATSAASPPFGAFGTPPGGVGQNRQLGGPFSTGMGGGGMGGMQSQQQQAFNPFAPVGQQPPPQQGQQNNGGALAFNPFAPVAGGPQQALHDSSLI</sequence>
<dbReference type="Gene3D" id="1.25.40.90">
    <property type="match status" value="1"/>
</dbReference>
<keyword evidence="2" id="KW-0963">Cytoplasm</keyword>
<feature type="domain" description="ENTH" evidence="4">
    <location>
        <begin position="1"/>
        <end position="126"/>
    </location>
</feature>
<dbReference type="PROSITE" id="PS50942">
    <property type="entry name" value="ENTH"/>
    <property type="match status" value="1"/>
</dbReference>
<dbReference type="GO" id="GO:0006900">
    <property type="term" value="P:vesicle budding from membrane"/>
    <property type="evidence" value="ECO:0007669"/>
    <property type="project" value="TreeGrafter"/>
</dbReference>
<evidence type="ECO:0000313" key="5">
    <source>
        <dbReference type="EMBL" id="KAJ3178783.1"/>
    </source>
</evidence>
<comment type="caution">
    <text evidence="5">The sequence shown here is derived from an EMBL/GenBank/DDBJ whole genome shotgun (WGS) entry which is preliminary data.</text>
</comment>
<protein>
    <recommendedName>
        <fullName evidence="4">ENTH domain-containing protein</fullName>
    </recommendedName>
</protein>
<reference evidence="5" key="1">
    <citation type="submission" date="2020-05" db="EMBL/GenBank/DDBJ databases">
        <title>Phylogenomic resolution of chytrid fungi.</title>
        <authorList>
            <person name="Stajich J.E."/>
            <person name="Amses K."/>
            <person name="Simmons R."/>
            <person name="Seto K."/>
            <person name="Myers J."/>
            <person name="Bonds A."/>
            <person name="Quandt C.A."/>
            <person name="Barry K."/>
            <person name="Liu P."/>
            <person name="Grigoriev I."/>
            <person name="Longcore J.E."/>
            <person name="James T.Y."/>
        </authorList>
    </citation>
    <scope>NUCLEOTIDE SEQUENCE</scope>
    <source>
        <strain evidence="5">JEL0379</strain>
    </source>
</reference>
<dbReference type="GO" id="GO:0005545">
    <property type="term" value="F:1-phosphatidylinositol binding"/>
    <property type="evidence" value="ECO:0007669"/>
    <property type="project" value="InterPro"/>
</dbReference>
<dbReference type="FunFam" id="1.20.58.150:FF:000004">
    <property type="entry name" value="ENTH domain protein"/>
    <property type="match status" value="1"/>
</dbReference>
<dbReference type="GO" id="GO:0032050">
    <property type="term" value="F:clathrin heavy chain binding"/>
    <property type="evidence" value="ECO:0007669"/>
    <property type="project" value="TreeGrafter"/>
</dbReference>
<keyword evidence="6" id="KW-1185">Reference proteome</keyword>